<dbReference type="PANTHER" id="PTHR46101:SF18">
    <property type="entry name" value="HISTIDINE DECARBOXYLASE"/>
    <property type="match status" value="1"/>
</dbReference>
<gene>
    <name evidence="9" type="primary">Contig2419.g2603</name>
    <name evidence="9" type="ORF">STYLEM_4646</name>
</gene>
<dbReference type="GO" id="GO:0016831">
    <property type="term" value="F:carboxy-lyase activity"/>
    <property type="evidence" value="ECO:0007669"/>
    <property type="project" value="UniProtKB-KW"/>
</dbReference>
<dbReference type="GO" id="GO:0019752">
    <property type="term" value="P:carboxylic acid metabolic process"/>
    <property type="evidence" value="ECO:0007669"/>
    <property type="project" value="InterPro"/>
</dbReference>
<evidence type="ECO:0000256" key="5">
    <source>
        <dbReference type="ARBA" id="ARBA00023239"/>
    </source>
</evidence>
<dbReference type="InterPro" id="IPR015421">
    <property type="entry name" value="PyrdxlP-dep_Trfase_major"/>
</dbReference>
<dbReference type="AlphaFoldDB" id="A0A078A2B5"/>
<reference evidence="9 10" key="1">
    <citation type="submission" date="2014-06" db="EMBL/GenBank/DDBJ databases">
        <authorList>
            <person name="Swart Estienne"/>
        </authorList>
    </citation>
    <scope>NUCLEOTIDE SEQUENCE [LARGE SCALE GENOMIC DNA]</scope>
    <source>
        <strain evidence="9 10">130c</strain>
    </source>
</reference>
<keyword evidence="5 7" id="KW-0456">Lyase</keyword>
<feature type="coiled-coil region" evidence="8">
    <location>
        <begin position="48"/>
        <end position="75"/>
    </location>
</feature>
<evidence type="ECO:0000256" key="7">
    <source>
        <dbReference type="RuleBase" id="RU000382"/>
    </source>
</evidence>
<evidence type="ECO:0000256" key="4">
    <source>
        <dbReference type="ARBA" id="ARBA00022898"/>
    </source>
</evidence>
<feature type="modified residue" description="N6-(pyridoxal phosphate)lysine" evidence="6">
    <location>
        <position position="379"/>
    </location>
</feature>
<dbReference type="Proteomes" id="UP000039865">
    <property type="component" value="Unassembled WGS sequence"/>
</dbReference>
<evidence type="ECO:0000313" key="9">
    <source>
        <dbReference type="EMBL" id="CDW75653.1"/>
    </source>
</evidence>
<organism evidence="9 10">
    <name type="scientific">Stylonychia lemnae</name>
    <name type="common">Ciliate</name>
    <dbReference type="NCBI Taxonomy" id="5949"/>
    <lineage>
        <taxon>Eukaryota</taxon>
        <taxon>Sar</taxon>
        <taxon>Alveolata</taxon>
        <taxon>Ciliophora</taxon>
        <taxon>Intramacronucleata</taxon>
        <taxon>Spirotrichea</taxon>
        <taxon>Stichotrichia</taxon>
        <taxon>Sporadotrichida</taxon>
        <taxon>Oxytrichidae</taxon>
        <taxon>Stylonychinae</taxon>
        <taxon>Stylonychia</taxon>
    </lineage>
</organism>
<dbReference type="Pfam" id="PF00282">
    <property type="entry name" value="Pyridoxal_deC"/>
    <property type="match status" value="1"/>
</dbReference>
<dbReference type="InterPro" id="IPR015424">
    <property type="entry name" value="PyrdxlP-dep_Trfase"/>
</dbReference>
<evidence type="ECO:0000256" key="8">
    <source>
        <dbReference type="SAM" id="Coils"/>
    </source>
</evidence>
<dbReference type="GO" id="GO:0030170">
    <property type="term" value="F:pyridoxal phosphate binding"/>
    <property type="evidence" value="ECO:0007669"/>
    <property type="project" value="InterPro"/>
</dbReference>
<dbReference type="OrthoDB" id="392571at2759"/>
<dbReference type="InterPro" id="IPR051151">
    <property type="entry name" value="Group_II_Decarboxylase"/>
</dbReference>
<name>A0A078A2B5_STYLE</name>
<dbReference type="InParanoid" id="A0A078A2B5"/>
<sequence>MNITQRARQYFSKLIRFPTAISNHEMIDSLAPEFNSAQTSGTRQLKSHKELIQEKEQIRADMESFNQTNKTAQQEYQMNKESTIQKLDSVPSLRFHNHERANLQSFHQNLQKKFDDHTTRQLSFPIRHHNFEHMGPYLRHYLNNHGDSFQKYKDYNSLRTRQFEKEVVHWFSELYRSPNPERVWGYMPSGSTESNLQAVYLAREYFKDHQDVAVFFSQQAHSSLNKSIYYLRMNSFSQLAKTKGYTLPMELQERGMIEWPERVPTLENGEIDTEVLQYLLRSFADQRIPIVLSLTVGTTSGSAFDNVQKVIEALNSYEFYKDNRNHWIHIDGAWCGPYARLLDIASQNKMNNLPIEEIKNAQFDFSLEQVKSITTSIHKWIPSPFPSSILLIRDKELMPSDNLKEIYIRGQDYTLTTSRSGHAPLFTWDYLMTKNLKDHVDEALFSLDLAIYMHKQMEKIEKTLGINLKICRGKLGLNIRFKKPSDEICYKYGLLVLGNEAVVFIMPDKSKELCDNFIEDLQNDLIFQEEQ</sequence>
<dbReference type="InterPro" id="IPR002129">
    <property type="entry name" value="PyrdxlP-dep_de-COase"/>
</dbReference>
<evidence type="ECO:0000256" key="1">
    <source>
        <dbReference type="ARBA" id="ARBA00001933"/>
    </source>
</evidence>
<comment type="similarity">
    <text evidence="2 7">Belongs to the group II decarboxylase family.</text>
</comment>
<keyword evidence="10" id="KW-1185">Reference proteome</keyword>
<dbReference type="PANTHER" id="PTHR46101">
    <property type="match status" value="1"/>
</dbReference>
<dbReference type="EMBL" id="CCKQ01004491">
    <property type="protein sequence ID" value="CDW75653.1"/>
    <property type="molecule type" value="Genomic_DNA"/>
</dbReference>
<evidence type="ECO:0000256" key="6">
    <source>
        <dbReference type="PIRSR" id="PIRSR602129-50"/>
    </source>
</evidence>
<keyword evidence="8" id="KW-0175">Coiled coil</keyword>
<dbReference type="SUPFAM" id="SSF53383">
    <property type="entry name" value="PLP-dependent transferases"/>
    <property type="match status" value="1"/>
</dbReference>
<dbReference type="Gene3D" id="3.40.640.10">
    <property type="entry name" value="Type I PLP-dependent aspartate aminotransferase-like (Major domain)"/>
    <property type="match status" value="1"/>
</dbReference>
<keyword evidence="4 6" id="KW-0663">Pyridoxal phosphate</keyword>
<accession>A0A078A2B5</accession>
<evidence type="ECO:0000256" key="3">
    <source>
        <dbReference type="ARBA" id="ARBA00022793"/>
    </source>
</evidence>
<comment type="cofactor">
    <cofactor evidence="1 6 7">
        <name>pyridoxal 5'-phosphate</name>
        <dbReference type="ChEBI" id="CHEBI:597326"/>
    </cofactor>
</comment>
<keyword evidence="3" id="KW-0210">Decarboxylase</keyword>
<protein>
    <submittedName>
        <fullName evidence="9">Histidine decarboxylase</fullName>
    </submittedName>
</protein>
<evidence type="ECO:0000313" key="10">
    <source>
        <dbReference type="Proteomes" id="UP000039865"/>
    </source>
</evidence>
<proteinExistence type="inferred from homology"/>
<evidence type="ECO:0000256" key="2">
    <source>
        <dbReference type="ARBA" id="ARBA00009533"/>
    </source>
</evidence>